<gene>
    <name evidence="2" type="ORF">L211DRAFT_837023</name>
</gene>
<feature type="compositionally biased region" description="Basic residues" evidence="1">
    <location>
        <begin position="416"/>
        <end position="427"/>
    </location>
</feature>
<organism evidence="2 3">
    <name type="scientific">Terfezia boudieri ATCC MYA-4762</name>
    <dbReference type="NCBI Taxonomy" id="1051890"/>
    <lineage>
        <taxon>Eukaryota</taxon>
        <taxon>Fungi</taxon>
        <taxon>Dikarya</taxon>
        <taxon>Ascomycota</taxon>
        <taxon>Pezizomycotina</taxon>
        <taxon>Pezizomycetes</taxon>
        <taxon>Pezizales</taxon>
        <taxon>Pezizaceae</taxon>
        <taxon>Terfezia</taxon>
    </lineage>
</organism>
<feature type="compositionally biased region" description="Basic residues" evidence="1">
    <location>
        <begin position="142"/>
        <end position="153"/>
    </location>
</feature>
<feature type="compositionally biased region" description="Basic residues" evidence="1">
    <location>
        <begin position="217"/>
        <end position="230"/>
    </location>
</feature>
<dbReference type="EMBL" id="ML121539">
    <property type="protein sequence ID" value="RPB25165.1"/>
    <property type="molecule type" value="Genomic_DNA"/>
</dbReference>
<feature type="compositionally biased region" description="Basic and acidic residues" evidence="1">
    <location>
        <begin position="502"/>
        <end position="519"/>
    </location>
</feature>
<reference evidence="2 3" key="1">
    <citation type="journal article" date="2018" name="Nat. Ecol. Evol.">
        <title>Pezizomycetes genomes reveal the molecular basis of ectomycorrhizal truffle lifestyle.</title>
        <authorList>
            <person name="Murat C."/>
            <person name="Payen T."/>
            <person name="Noel B."/>
            <person name="Kuo A."/>
            <person name="Morin E."/>
            <person name="Chen J."/>
            <person name="Kohler A."/>
            <person name="Krizsan K."/>
            <person name="Balestrini R."/>
            <person name="Da Silva C."/>
            <person name="Montanini B."/>
            <person name="Hainaut M."/>
            <person name="Levati E."/>
            <person name="Barry K.W."/>
            <person name="Belfiori B."/>
            <person name="Cichocki N."/>
            <person name="Clum A."/>
            <person name="Dockter R.B."/>
            <person name="Fauchery L."/>
            <person name="Guy J."/>
            <person name="Iotti M."/>
            <person name="Le Tacon F."/>
            <person name="Lindquist E.A."/>
            <person name="Lipzen A."/>
            <person name="Malagnac F."/>
            <person name="Mello A."/>
            <person name="Molinier V."/>
            <person name="Miyauchi S."/>
            <person name="Poulain J."/>
            <person name="Riccioni C."/>
            <person name="Rubini A."/>
            <person name="Sitrit Y."/>
            <person name="Splivallo R."/>
            <person name="Traeger S."/>
            <person name="Wang M."/>
            <person name="Zifcakova L."/>
            <person name="Wipf D."/>
            <person name="Zambonelli A."/>
            <person name="Paolocci F."/>
            <person name="Nowrousian M."/>
            <person name="Ottonello S."/>
            <person name="Baldrian P."/>
            <person name="Spatafora J.W."/>
            <person name="Henrissat B."/>
            <person name="Nagy L.G."/>
            <person name="Aury J.M."/>
            <person name="Wincker P."/>
            <person name="Grigoriev I.V."/>
            <person name="Bonfante P."/>
            <person name="Martin F.M."/>
        </authorList>
    </citation>
    <scope>NUCLEOTIDE SEQUENCE [LARGE SCALE GENOMIC DNA]</scope>
    <source>
        <strain evidence="2 3">ATCC MYA-4762</strain>
    </source>
</reference>
<evidence type="ECO:0000256" key="1">
    <source>
        <dbReference type="SAM" id="MobiDB-lite"/>
    </source>
</evidence>
<feature type="compositionally biased region" description="Polar residues" evidence="1">
    <location>
        <begin position="200"/>
        <end position="216"/>
    </location>
</feature>
<keyword evidence="3" id="KW-1185">Reference proteome</keyword>
<dbReference type="AlphaFoldDB" id="A0A3N4M4C3"/>
<feature type="compositionally biased region" description="Basic and acidic residues" evidence="1">
    <location>
        <begin position="428"/>
        <end position="452"/>
    </location>
</feature>
<evidence type="ECO:0000313" key="2">
    <source>
        <dbReference type="EMBL" id="RPB25165.1"/>
    </source>
</evidence>
<dbReference type="OrthoDB" id="10384713at2759"/>
<name>A0A3N4M4C3_9PEZI</name>
<feature type="region of interest" description="Disordered" evidence="1">
    <location>
        <begin position="410"/>
        <end position="519"/>
    </location>
</feature>
<accession>A0A3N4M4C3</accession>
<sequence>MVPFSGARWTRSQSAPPCPGAWSYRILGRFPLPAASVERQQQQQEQQVAVPQAGWPRPDGGIVLVQPHPPGCCVHPQYGHLNTPPQDGDLNAPAAIAPVPDDLVHNNPICSHRLPDTNHAAQSTCHQPRYPPQYPIRDHAHVHPTAHGTHHQPHQPPLQVHSHSAYPPPPPPGEQFSAPQTNLAGVPLKPGSLHPHRYSGCQSSHPQNDRQYQNLHSPRRHPTQQQHYRHPQGVPSAPQGPTWNAVNSQQAGPGSGAPPHTQPTINAPLEGQGTLERPFIIHTPADGTNLIGTSPGRPHSNTTLGMQPLQAQETQILPPSASNPILELKPQLAPPLNINTGTNAFSTTRNPSSAPKRTRKSYTREYKLKALNLLNGERPDGKGGTVPASDTWVSRQVGVTRKVLRGWKAQEERLRASRKGSRRVRVGRNRERRPAGNGKERTDNGKGREIEAHGASVIPVDSRGTPEGPQEIETSSEDEEDTEIHTPGGLQSTEDEDEGGNDDPHEFRTARTERQVSVS</sequence>
<feature type="compositionally biased region" description="Polar residues" evidence="1">
    <location>
        <begin position="239"/>
        <end position="252"/>
    </location>
</feature>
<proteinExistence type="predicted"/>
<dbReference type="InParanoid" id="A0A3N4M4C3"/>
<feature type="region of interest" description="Disordered" evidence="1">
    <location>
        <begin position="118"/>
        <end position="270"/>
    </location>
</feature>
<feature type="compositionally biased region" description="Polar residues" evidence="1">
    <location>
        <begin position="341"/>
        <end position="355"/>
    </location>
</feature>
<evidence type="ECO:0000313" key="3">
    <source>
        <dbReference type="Proteomes" id="UP000267821"/>
    </source>
</evidence>
<dbReference type="Proteomes" id="UP000267821">
    <property type="component" value="Unassembled WGS sequence"/>
</dbReference>
<protein>
    <submittedName>
        <fullName evidence="2">Uncharacterized protein</fullName>
    </submittedName>
</protein>
<feature type="region of interest" description="Disordered" evidence="1">
    <location>
        <begin position="341"/>
        <end position="360"/>
    </location>
</feature>